<dbReference type="EMBL" id="JAKNHJ010000013">
    <property type="protein sequence ID" value="MCG4618289.1"/>
    <property type="molecule type" value="Genomic_DNA"/>
</dbReference>
<keyword evidence="5" id="KW-0521">NADP</keyword>
<evidence type="ECO:0000256" key="4">
    <source>
        <dbReference type="ARBA" id="ARBA00023002"/>
    </source>
</evidence>
<proteinExistence type="inferred from homology"/>
<dbReference type="PIRSF" id="PIRSF005426">
    <property type="entry name" value="Frp"/>
    <property type="match status" value="1"/>
</dbReference>
<keyword evidence="4 5" id="KW-0560">Oxidoreductase</keyword>
<dbReference type="RefSeq" id="WP_024058720.1">
    <property type="nucleotide sequence ID" value="NZ_JAGZVZ010000005.1"/>
</dbReference>
<comment type="similarity">
    <text evidence="1 5">Belongs to the flavin oxidoreductase frp family.</text>
</comment>
<dbReference type="Pfam" id="PF00881">
    <property type="entry name" value="Nitroreductase"/>
    <property type="match status" value="1"/>
</dbReference>
<dbReference type="AlphaFoldDB" id="A0AAJ1BCB9"/>
<evidence type="ECO:0000313" key="8">
    <source>
        <dbReference type="Proteomes" id="UP001200537"/>
    </source>
</evidence>
<dbReference type="GO" id="GO:0016491">
    <property type="term" value="F:oxidoreductase activity"/>
    <property type="evidence" value="ECO:0007669"/>
    <property type="project" value="UniProtKB-UniRule"/>
</dbReference>
<accession>A0AAJ1BCB9</accession>
<gene>
    <name evidence="7" type="ORF">L0M99_07260</name>
</gene>
<evidence type="ECO:0000256" key="2">
    <source>
        <dbReference type="ARBA" id="ARBA00022630"/>
    </source>
</evidence>
<name>A0AAJ1BCB9_9ACTO</name>
<dbReference type="CDD" id="cd02146">
    <property type="entry name" value="NfsA-like"/>
    <property type="match status" value="1"/>
</dbReference>
<evidence type="ECO:0000256" key="3">
    <source>
        <dbReference type="ARBA" id="ARBA00022643"/>
    </source>
</evidence>
<reference evidence="7" key="1">
    <citation type="submission" date="2022-01" db="EMBL/GenBank/DDBJ databases">
        <title>Collection of gut derived symbiotic bacterial strains cultured from healthy donors.</title>
        <authorList>
            <person name="Lin H."/>
            <person name="Kohout C."/>
            <person name="Waligurski E."/>
            <person name="Pamer E.G."/>
        </authorList>
    </citation>
    <scope>NUCLEOTIDE SEQUENCE</scope>
    <source>
        <strain evidence="7">DFI.7.46</strain>
    </source>
</reference>
<dbReference type="SUPFAM" id="SSF55469">
    <property type="entry name" value="FMN-dependent nitroreductase-like"/>
    <property type="match status" value="1"/>
</dbReference>
<dbReference type="InterPro" id="IPR016446">
    <property type="entry name" value="Flavin_OxRdtase_Frp"/>
</dbReference>
<organism evidence="7 8">
    <name type="scientific">Varibaculum cambriense</name>
    <dbReference type="NCBI Taxonomy" id="184870"/>
    <lineage>
        <taxon>Bacteria</taxon>
        <taxon>Bacillati</taxon>
        <taxon>Actinomycetota</taxon>
        <taxon>Actinomycetes</taxon>
        <taxon>Actinomycetales</taxon>
        <taxon>Actinomycetaceae</taxon>
        <taxon>Varibaculum</taxon>
    </lineage>
</organism>
<sequence length="253" mass="28840">MSETIENQLAHRSVRRFDAQPISPQVLAQLKEATRRTATSCGVQMASIIQVNDPEKKRQISVVSNQDYIADAPQLWIFLTDLYRSYRIVEEKDEQTASVRGMDGFFQDFTDAVLMAQNLVNAAESLGLGTCFLGSILNDPARMIEILQLPKLTFPALGVMFGYPGQQPQLKPRMPLELRMFEDIYRCFEGSYLQEFADYDQEMTTYYDTRAHGQRSDTFTDNLTRIMLRDAPLRRGMLNAVRAQGFDLALQPC</sequence>
<dbReference type="PANTHER" id="PTHR43425:SF2">
    <property type="entry name" value="OXYGEN-INSENSITIVE NADPH NITROREDUCTASE"/>
    <property type="match status" value="1"/>
</dbReference>
<evidence type="ECO:0000259" key="6">
    <source>
        <dbReference type="Pfam" id="PF00881"/>
    </source>
</evidence>
<evidence type="ECO:0000313" key="7">
    <source>
        <dbReference type="EMBL" id="MCG4618289.1"/>
    </source>
</evidence>
<evidence type="ECO:0000256" key="5">
    <source>
        <dbReference type="PIRNR" id="PIRNR005426"/>
    </source>
</evidence>
<comment type="caution">
    <text evidence="7">The sequence shown here is derived from an EMBL/GenBank/DDBJ whole genome shotgun (WGS) entry which is preliminary data.</text>
</comment>
<protein>
    <submittedName>
        <fullName evidence="7">NADPH-dependent oxidoreductase</fullName>
    </submittedName>
</protein>
<dbReference type="PANTHER" id="PTHR43425">
    <property type="entry name" value="OXYGEN-INSENSITIVE NADPH NITROREDUCTASE"/>
    <property type="match status" value="1"/>
</dbReference>
<dbReference type="InterPro" id="IPR029479">
    <property type="entry name" value="Nitroreductase"/>
</dbReference>
<dbReference type="InterPro" id="IPR000415">
    <property type="entry name" value="Nitroreductase-like"/>
</dbReference>
<keyword evidence="2 5" id="KW-0285">Flavoprotein</keyword>
<evidence type="ECO:0000256" key="1">
    <source>
        <dbReference type="ARBA" id="ARBA00008366"/>
    </source>
</evidence>
<dbReference type="Gene3D" id="3.40.109.10">
    <property type="entry name" value="NADH Oxidase"/>
    <property type="match status" value="1"/>
</dbReference>
<dbReference type="Proteomes" id="UP001200537">
    <property type="component" value="Unassembled WGS sequence"/>
</dbReference>
<keyword evidence="3 5" id="KW-0288">FMN</keyword>
<feature type="domain" description="Nitroreductase" evidence="6">
    <location>
        <begin position="11"/>
        <end position="163"/>
    </location>
</feature>